<name>A0ABV9LXN1_9ALTE</name>
<accession>A0ABV9LXN1</accession>
<proteinExistence type="inferred from homology"/>
<dbReference type="InterPro" id="IPR050984">
    <property type="entry name" value="Gfo/Idh/MocA_domain"/>
</dbReference>
<comment type="caution">
    <text evidence="7">The sequence shown here is derived from an EMBL/GenBank/DDBJ whole genome shotgun (WGS) entry which is preliminary data.</text>
</comment>
<evidence type="ECO:0000256" key="1">
    <source>
        <dbReference type="ARBA" id="ARBA00010928"/>
    </source>
</evidence>
<dbReference type="Gene3D" id="3.30.360.10">
    <property type="entry name" value="Dihydrodipicolinate Reductase, domain 2"/>
    <property type="match status" value="1"/>
</dbReference>
<feature type="chain" id="PRO_5046438714" evidence="4">
    <location>
        <begin position="30"/>
        <end position="363"/>
    </location>
</feature>
<dbReference type="Pfam" id="PF22725">
    <property type="entry name" value="GFO_IDH_MocA_C3"/>
    <property type="match status" value="1"/>
</dbReference>
<dbReference type="InterPro" id="IPR008354">
    <property type="entry name" value="Glc-Fru_OxRdtase_bac"/>
</dbReference>
<dbReference type="InterPro" id="IPR000683">
    <property type="entry name" value="Gfo/Idh/MocA-like_OxRdtase_N"/>
</dbReference>
<evidence type="ECO:0000313" key="8">
    <source>
        <dbReference type="Proteomes" id="UP001595897"/>
    </source>
</evidence>
<gene>
    <name evidence="7" type="ORF">ACFO4O_13800</name>
</gene>
<protein>
    <submittedName>
        <fullName evidence="7">Gfo/Idh/MocA family protein</fullName>
    </submittedName>
</protein>
<dbReference type="SUPFAM" id="SSF55347">
    <property type="entry name" value="Glyceraldehyde-3-phosphate dehydrogenase-like, C-terminal domain"/>
    <property type="match status" value="1"/>
</dbReference>
<feature type="domain" description="GFO/IDH/MocA-like oxidoreductase" evidence="6">
    <location>
        <begin position="176"/>
        <end position="287"/>
    </location>
</feature>
<dbReference type="Gene3D" id="3.40.50.720">
    <property type="entry name" value="NAD(P)-binding Rossmann-like Domain"/>
    <property type="match status" value="1"/>
</dbReference>
<feature type="signal peptide" evidence="4">
    <location>
        <begin position="1"/>
        <end position="29"/>
    </location>
</feature>
<feature type="domain" description="Gfo/Idh/MocA-like oxidoreductase N-terminal" evidence="5">
    <location>
        <begin position="36"/>
        <end position="159"/>
    </location>
</feature>
<evidence type="ECO:0000313" key="7">
    <source>
        <dbReference type="EMBL" id="MFC4701242.1"/>
    </source>
</evidence>
<dbReference type="RefSeq" id="WP_382409492.1">
    <property type="nucleotide sequence ID" value="NZ_JBHSGU010000005.1"/>
</dbReference>
<dbReference type="InterPro" id="IPR006311">
    <property type="entry name" value="TAT_signal"/>
</dbReference>
<evidence type="ECO:0000259" key="5">
    <source>
        <dbReference type="Pfam" id="PF01408"/>
    </source>
</evidence>
<dbReference type="PROSITE" id="PS51318">
    <property type="entry name" value="TAT"/>
    <property type="match status" value="1"/>
</dbReference>
<evidence type="ECO:0000256" key="4">
    <source>
        <dbReference type="SAM" id="SignalP"/>
    </source>
</evidence>
<dbReference type="InterPro" id="IPR036291">
    <property type="entry name" value="NAD(P)-bd_dom_sf"/>
</dbReference>
<dbReference type="Proteomes" id="UP001595897">
    <property type="component" value="Unassembled WGS sequence"/>
</dbReference>
<evidence type="ECO:0000256" key="2">
    <source>
        <dbReference type="ARBA" id="ARBA00022729"/>
    </source>
</evidence>
<keyword evidence="3" id="KW-0560">Oxidoreductase</keyword>
<keyword evidence="8" id="KW-1185">Reference proteome</keyword>
<keyword evidence="2 4" id="KW-0732">Signal</keyword>
<evidence type="ECO:0000256" key="3">
    <source>
        <dbReference type="ARBA" id="ARBA00023002"/>
    </source>
</evidence>
<comment type="similarity">
    <text evidence="1">Belongs to the Gfo/Idh/MocA family.</text>
</comment>
<dbReference type="InterPro" id="IPR055170">
    <property type="entry name" value="GFO_IDH_MocA-like_dom"/>
</dbReference>
<organism evidence="7 8">
    <name type="scientific">Glaciecola siphonariae</name>
    <dbReference type="NCBI Taxonomy" id="521012"/>
    <lineage>
        <taxon>Bacteria</taxon>
        <taxon>Pseudomonadati</taxon>
        <taxon>Pseudomonadota</taxon>
        <taxon>Gammaproteobacteria</taxon>
        <taxon>Alteromonadales</taxon>
        <taxon>Alteromonadaceae</taxon>
        <taxon>Glaciecola</taxon>
    </lineage>
</organism>
<dbReference type="EMBL" id="JBHSGU010000005">
    <property type="protein sequence ID" value="MFC4701242.1"/>
    <property type="molecule type" value="Genomic_DNA"/>
</dbReference>
<dbReference type="PANTHER" id="PTHR22604">
    <property type="entry name" value="OXIDOREDUCTASES"/>
    <property type="match status" value="1"/>
</dbReference>
<dbReference type="PANTHER" id="PTHR22604:SF105">
    <property type="entry name" value="TRANS-1,2-DIHYDROBENZENE-1,2-DIOL DEHYDROGENASE"/>
    <property type="match status" value="1"/>
</dbReference>
<sequence>MPSVNRRQFLKYTSSMIALSALGSSSLYAQSGRKVGVALVGLGNYSESILAPALMAAKHCELKGIVTGTPRKVPKWQEKYGIADKNVYSYDTMHEAANNPDIDVMYIVTPTGVHMKYSLIAANAGKHVWCEKPMAMNVDQCQRIIDACNKNKVKLSIGYRMQHEPNTIRFGQYAASKPFGQMQSLYARAGYAGNGFPEDYWRMKKDMGGGAMYDMGVYPLNGVRYLSKMEPIAISATHDKSHPHIFKEVDETTYFTLEFANGMQADCGTSIVKSFNKARVECEKGWYELNPMSQYSGVKGLTSNGDTFAAISGMQQTLQMDNDALAIINDSPVLVPGIDGLRDIHVVEAAFKSAADNGKRILL</sequence>
<evidence type="ECO:0000259" key="6">
    <source>
        <dbReference type="Pfam" id="PF22725"/>
    </source>
</evidence>
<dbReference type="PRINTS" id="PR01775">
    <property type="entry name" value="GLFROXRDTASE"/>
</dbReference>
<dbReference type="Pfam" id="PF01408">
    <property type="entry name" value="GFO_IDH_MocA"/>
    <property type="match status" value="1"/>
</dbReference>
<dbReference type="SUPFAM" id="SSF51735">
    <property type="entry name" value="NAD(P)-binding Rossmann-fold domains"/>
    <property type="match status" value="1"/>
</dbReference>
<reference evidence="8" key="1">
    <citation type="journal article" date="2019" name="Int. J. Syst. Evol. Microbiol.">
        <title>The Global Catalogue of Microorganisms (GCM) 10K type strain sequencing project: providing services to taxonomists for standard genome sequencing and annotation.</title>
        <authorList>
            <consortium name="The Broad Institute Genomics Platform"/>
            <consortium name="The Broad Institute Genome Sequencing Center for Infectious Disease"/>
            <person name="Wu L."/>
            <person name="Ma J."/>
        </authorList>
    </citation>
    <scope>NUCLEOTIDE SEQUENCE [LARGE SCALE GENOMIC DNA]</scope>
    <source>
        <strain evidence="8">KACC 12507</strain>
    </source>
</reference>